<accession>G9WUJ3</accession>
<dbReference type="GO" id="GO:0016651">
    <property type="term" value="F:oxidoreductase activity, acting on NAD(P)H"/>
    <property type="evidence" value="ECO:0007669"/>
    <property type="project" value="UniProtKB-ARBA"/>
</dbReference>
<dbReference type="InterPro" id="IPR008254">
    <property type="entry name" value="Flavodoxin/NO_synth"/>
</dbReference>
<evidence type="ECO:0000256" key="3">
    <source>
        <dbReference type="ARBA" id="ARBA00022448"/>
    </source>
</evidence>
<dbReference type="InterPro" id="IPR051285">
    <property type="entry name" value="NADH_oxidoreductase_modular"/>
</dbReference>
<keyword evidence="3" id="KW-0813">Transport</keyword>
<comment type="cofactor">
    <cofactor evidence="1">
        <name>Fe cation</name>
        <dbReference type="ChEBI" id="CHEBI:24875"/>
    </cofactor>
</comment>
<dbReference type="AlphaFoldDB" id="G9WUJ3"/>
<comment type="caution">
    <text evidence="6">The sequence shown here is derived from an EMBL/GenBank/DDBJ whole genome shotgun (WGS) entry which is preliminary data.</text>
</comment>
<dbReference type="SMART" id="SM00849">
    <property type="entry name" value="Lactamase_B"/>
    <property type="match status" value="1"/>
</dbReference>
<dbReference type="HOGENOM" id="CLU_017490_1_0_9"/>
<dbReference type="Gene3D" id="3.40.50.360">
    <property type="match status" value="1"/>
</dbReference>
<dbReference type="InterPro" id="IPR029039">
    <property type="entry name" value="Flavoprotein-like_sf"/>
</dbReference>
<dbReference type="InterPro" id="IPR036866">
    <property type="entry name" value="RibonucZ/Hydroxyglut_hydro"/>
</dbReference>
<comment type="similarity">
    <text evidence="2">In the N-terminal section; belongs to the zinc metallo-hydrolase group 3 family.</text>
</comment>
<organism evidence="6 7">
    <name type="scientific">Oribacterium asaccharolyticum ACB7</name>
    <dbReference type="NCBI Taxonomy" id="796944"/>
    <lineage>
        <taxon>Bacteria</taxon>
        <taxon>Bacillati</taxon>
        <taxon>Bacillota</taxon>
        <taxon>Clostridia</taxon>
        <taxon>Lachnospirales</taxon>
        <taxon>Lachnospiraceae</taxon>
        <taxon>Oribacterium</taxon>
    </lineage>
</organism>
<dbReference type="Gene3D" id="3.60.15.10">
    <property type="entry name" value="Ribonuclease Z/Hydroxyacylglutathione hydrolase-like"/>
    <property type="match status" value="1"/>
</dbReference>
<dbReference type="InterPro" id="IPR016440">
    <property type="entry name" value="Rubredoxin-O_OxRdtase"/>
</dbReference>
<gene>
    <name evidence="6" type="ORF">HMPREF9624_00318</name>
</gene>
<evidence type="ECO:0000313" key="7">
    <source>
        <dbReference type="Proteomes" id="UP000003527"/>
    </source>
</evidence>
<dbReference type="PROSITE" id="PS50902">
    <property type="entry name" value="FLAVODOXIN_LIKE"/>
    <property type="match status" value="1"/>
</dbReference>
<evidence type="ECO:0000256" key="4">
    <source>
        <dbReference type="ARBA" id="ARBA00022982"/>
    </source>
</evidence>
<reference evidence="6 7" key="1">
    <citation type="submission" date="2011-08" db="EMBL/GenBank/DDBJ databases">
        <title>The Genome Sequence of Oribacterium sp. ACB7.</title>
        <authorList>
            <consortium name="The Broad Institute Genome Sequencing Platform"/>
            <person name="Earl A."/>
            <person name="Ward D."/>
            <person name="Feldgarden M."/>
            <person name="Gevers D."/>
            <person name="Sizova M."/>
            <person name="Hazen A."/>
            <person name="Epstein S."/>
            <person name="Young S.K."/>
            <person name="Zeng Q."/>
            <person name="Gargeya S."/>
            <person name="Fitzgerald M."/>
            <person name="Haas B."/>
            <person name="Abouelleil A."/>
            <person name="Alvarado L."/>
            <person name="Arachchi H.M."/>
            <person name="Berlin A."/>
            <person name="Brown A."/>
            <person name="Chapman S.B."/>
            <person name="Chen Z."/>
            <person name="Dunbar C."/>
            <person name="Freedman E."/>
            <person name="Gearin G."/>
            <person name="Gellesch M."/>
            <person name="Goldberg J."/>
            <person name="Griggs A."/>
            <person name="Gujja S."/>
            <person name="Heiman D."/>
            <person name="Howarth C."/>
            <person name="Larson L."/>
            <person name="Lui A."/>
            <person name="MacDonald P.J.P."/>
            <person name="Montmayeur A."/>
            <person name="Murphy C."/>
            <person name="Neiman D."/>
            <person name="Pearson M."/>
            <person name="Priest M."/>
            <person name="Roberts A."/>
            <person name="Saif S."/>
            <person name="Shea T."/>
            <person name="Shenoy N."/>
            <person name="Sisk P."/>
            <person name="Stolte C."/>
            <person name="Sykes S."/>
            <person name="Wortman J."/>
            <person name="Nusbaum C."/>
            <person name="Birren B."/>
        </authorList>
    </citation>
    <scope>NUCLEOTIDE SEQUENCE [LARGE SCALE GENOMIC DNA]</scope>
    <source>
        <strain evidence="6 7">ACB7</strain>
    </source>
</reference>
<sequence length="401" mass="45838">MYSYRKITDDLVYVGVDDRRLPLFENLFPLERGVSYNSYLLLDEKTALLDTCDHTVAHQFLENVEHALGGRALDYLVIHHMEPDHCGSFEDIYRRYPDLCIISNMKTFQMLEQFFSFAIPEKNRIVVKDGEEFSFGKHSFKFLFAPMVHWPEVMFSYDITDSILFSADAFGVFGCNNGNIFASEQNYKDKDFVDDARRYYANIVGKYGPQTQAALKKTGACSIKMICPLHGPIWDEDLSFILEKYDLWSKYQPEDKAVVIYYNSVYGNTESIINHFALELGTRGVRNIRIYDVSKTEVSYLIGEAFRASHLVFGATTYNNGLFPKMENLLTDMKNLSVQNRTVSIIENGTWAPQSAKLLKEILDGMKGITYLASPLTVKSSTVNREALEELADRIAKDVLS</sequence>
<dbReference type="RefSeq" id="WP_009536244.1">
    <property type="nucleotide sequence ID" value="NZ_JH414504.1"/>
</dbReference>
<dbReference type="PANTHER" id="PTHR32145:SF20">
    <property type="entry name" value="FLAVOPROTEIN"/>
    <property type="match status" value="1"/>
</dbReference>
<dbReference type="SUPFAM" id="SSF56281">
    <property type="entry name" value="Metallo-hydrolase/oxidoreductase"/>
    <property type="match status" value="1"/>
</dbReference>
<dbReference type="PATRIC" id="fig|796944.3.peg.1025"/>
<evidence type="ECO:0000259" key="5">
    <source>
        <dbReference type="PROSITE" id="PS50902"/>
    </source>
</evidence>
<dbReference type="Pfam" id="PF19583">
    <property type="entry name" value="ODP"/>
    <property type="match status" value="1"/>
</dbReference>
<keyword evidence="4" id="KW-0249">Electron transport</keyword>
<protein>
    <recommendedName>
        <fullName evidence="5">Flavodoxin-like domain-containing protein</fullName>
    </recommendedName>
</protein>
<proteinExistence type="inferred from homology"/>
<dbReference type="GO" id="GO:0009055">
    <property type="term" value="F:electron transfer activity"/>
    <property type="evidence" value="ECO:0007669"/>
    <property type="project" value="InterPro"/>
</dbReference>
<dbReference type="PIRSF" id="PIRSF005243">
    <property type="entry name" value="ROO"/>
    <property type="match status" value="1"/>
</dbReference>
<dbReference type="SUPFAM" id="SSF52218">
    <property type="entry name" value="Flavoproteins"/>
    <property type="match status" value="1"/>
</dbReference>
<dbReference type="GO" id="GO:0010181">
    <property type="term" value="F:FMN binding"/>
    <property type="evidence" value="ECO:0007669"/>
    <property type="project" value="InterPro"/>
</dbReference>
<dbReference type="Proteomes" id="UP000003527">
    <property type="component" value="Unassembled WGS sequence"/>
</dbReference>
<evidence type="ECO:0000256" key="2">
    <source>
        <dbReference type="ARBA" id="ARBA00007121"/>
    </source>
</evidence>
<dbReference type="InterPro" id="IPR001279">
    <property type="entry name" value="Metallo-B-lactamas"/>
</dbReference>
<name>G9WUJ3_9FIRM</name>
<evidence type="ECO:0000313" key="6">
    <source>
        <dbReference type="EMBL" id="EHL12011.1"/>
    </source>
</evidence>
<dbReference type="PANTHER" id="PTHR32145">
    <property type="entry name" value="DIFLAVIN FLAVOPROTEIN A 2-RELATED"/>
    <property type="match status" value="1"/>
</dbReference>
<dbReference type="GO" id="GO:0046872">
    <property type="term" value="F:metal ion binding"/>
    <property type="evidence" value="ECO:0007669"/>
    <property type="project" value="InterPro"/>
</dbReference>
<feature type="domain" description="Flavodoxin-like" evidence="5">
    <location>
        <begin position="258"/>
        <end position="400"/>
    </location>
</feature>
<keyword evidence="7" id="KW-1185">Reference proteome</keyword>
<dbReference type="CDD" id="cd07709">
    <property type="entry name" value="flavodiiron_proteins_MBL-fold"/>
    <property type="match status" value="1"/>
</dbReference>
<evidence type="ECO:0000256" key="1">
    <source>
        <dbReference type="ARBA" id="ARBA00001962"/>
    </source>
</evidence>
<dbReference type="EMBL" id="AFZD01000016">
    <property type="protein sequence ID" value="EHL12011.1"/>
    <property type="molecule type" value="Genomic_DNA"/>
</dbReference>
<dbReference type="InterPro" id="IPR045761">
    <property type="entry name" value="ODP_dom"/>
</dbReference>